<evidence type="ECO:0000313" key="3">
    <source>
        <dbReference type="Proteomes" id="UP001565243"/>
    </source>
</evidence>
<comment type="caution">
    <text evidence="2">The sequence shown here is derived from an EMBL/GenBank/DDBJ whole genome shotgun (WGS) entry which is preliminary data.</text>
</comment>
<protein>
    <submittedName>
        <fullName evidence="2">Glycosyltransferase</fullName>
        <ecNumber evidence="2">2.4.-.-</ecNumber>
    </submittedName>
</protein>
<organism evidence="2 3">
    <name type="scientific">Erwinia aeris</name>
    <dbReference type="NCBI Taxonomy" id="3239803"/>
    <lineage>
        <taxon>Bacteria</taxon>
        <taxon>Pseudomonadati</taxon>
        <taxon>Pseudomonadota</taxon>
        <taxon>Gammaproteobacteria</taxon>
        <taxon>Enterobacterales</taxon>
        <taxon>Erwiniaceae</taxon>
        <taxon>Erwinia</taxon>
    </lineage>
</organism>
<dbReference type="GO" id="GO:0016757">
    <property type="term" value="F:glycosyltransferase activity"/>
    <property type="evidence" value="ECO:0007669"/>
    <property type="project" value="UniProtKB-KW"/>
</dbReference>
<dbReference type="Pfam" id="PF00535">
    <property type="entry name" value="Glycos_transf_2"/>
    <property type="match status" value="1"/>
</dbReference>
<dbReference type="Proteomes" id="UP001565243">
    <property type="component" value="Unassembled WGS sequence"/>
</dbReference>
<evidence type="ECO:0000259" key="1">
    <source>
        <dbReference type="Pfam" id="PF00535"/>
    </source>
</evidence>
<keyword evidence="2" id="KW-0808">Transferase</keyword>
<dbReference type="EMBL" id="JBGFFX010000001">
    <property type="protein sequence ID" value="MEY8768824.1"/>
    <property type="molecule type" value="Genomic_DNA"/>
</dbReference>
<evidence type="ECO:0000313" key="2">
    <source>
        <dbReference type="EMBL" id="MEY8768824.1"/>
    </source>
</evidence>
<accession>A0ABV4E1S3</accession>
<reference evidence="2 3" key="1">
    <citation type="submission" date="2024-07" db="EMBL/GenBank/DDBJ databases">
        <authorList>
            <person name="Hebao G."/>
        </authorList>
    </citation>
    <scope>NUCLEOTIDE SEQUENCE [LARGE SCALE GENOMIC DNA]</scope>
    <source>
        <strain evidence="2 3">ACCC 02193</strain>
    </source>
</reference>
<dbReference type="PANTHER" id="PTHR43179">
    <property type="entry name" value="RHAMNOSYLTRANSFERASE WBBL"/>
    <property type="match status" value="1"/>
</dbReference>
<feature type="domain" description="Glycosyltransferase 2-like" evidence="1">
    <location>
        <begin position="602"/>
        <end position="724"/>
    </location>
</feature>
<name>A0ABV4E1S3_9GAMM</name>
<dbReference type="RefSeq" id="WP_369894546.1">
    <property type="nucleotide sequence ID" value="NZ_JBGFFX010000001.1"/>
</dbReference>
<proteinExistence type="predicted"/>
<keyword evidence="3" id="KW-1185">Reference proteome</keyword>
<dbReference type="SUPFAM" id="SSF53448">
    <property type="entry name" value="Nucleotide-diphospho-sugar transferases"/>
    <property type="match status" value="1"/>
</dbReference>
<dbReference type="PANTHER" id="PTHR43179:SF7">
    <property type="entry name" value="RHAMNOSYLTRANSFERASE WBBL"/>
    <property type="match status" value="1"/>
</dbReference>
<dbReference type="Gene3D" id="3.90.550.10">
    <property type="entry name" value="Spore Coat Polysaccharide Biosynthesis Protein SpsA, Chain A"/>
    <property type="match status" value="1"/>
</dbReference>
<dbReference type="InterPro" id="IPR029044">
    <property type="entry name" value="Nucleotide-diphossugar_trans"/>
</dbReference>
<dbReference type="InterPro" id="IPR001173">
    <property type="entry name" value="Glyco_trans_2-like"/>
</dbReference>
<dbReference type="CDD" id="cd04186">
    <property type="entry name" value="GT_2_like_c"/>
    <property type="match status" value="1"/>
</dbReference>
<keyword evidence="2" id="KW-0328">Glycosyltransferase</keyword>
<gene>
    <name evidence="2" type="ORF">AB6T85_00005</name>
</gene>
<sequence length="1212" mass="135440">MNRLLITIDQLNRLTDTETTLMDVVEHFHAQGWQIDLVTRLVEGTYLRRLKALQRSGNVQCFMEDEHPLAAHYDLIWICQGYMSLKMISALQKGEISGVCVFQHYYAYADQDLPYGAALENKLAAYSLAVSAISYAKLALKGIDQRKLHIFPLSVSDSFAQVQPQAMPPLSRILLISEEQNDAIGELRTLLAAKGISLDHINARRREVELTPEFLSTYQLVMAQTRPVVQALAAGVPVYLTDTVSGAGYVNGETLEAGLDSHFLADYGSAPHQSPEEWVQDIVEPYADAWQWTQDFREEAFRQWSLSAQIEAVLARLPKADRLQVTEAEAASLTLHRKVIADDAEKSRVLESWLKTRQPSEARISVLLSFINQMPETGNIGLAILDPHGDSAAVEKTLASLEAQYLQPALVEKVRDSQQLAGLFSQTQADSLLLVTAGSELMPWALLVFAEHRLRQPDAALWYCDSVTGETLLAAESLFKPDLNIDLLRSQPYIGEQMLINVADAREAGGFDAGFTRLGGIDLAWKFIETRGAQSIGHIADALMLVPETAESWLQLPEIVAESAAVTAAHLARCNLPAVVEPGLLPGLHRVRFTHQQQPLVSIVIPTRDRLPLLRRCIESLMEKTQWPHYELLIVDNNSQDEATCDYLAQLEALNIAQLRVLRWPQAFSFSAINNFAAEQARGDLLLFLNNDTEIVEGEWLSAMVEHATRPEVGIVGARLEYHDGRIQHAGIVAGVGLGVSPVYDGVSVDNTGYMQRLQSILNVTAVSAACMMVPKEVFVELGGFSVDEFPVYLGDVDFALKARASGYLTVWTPYARLLHMGGATRVLGEEVGIASHVGPEMFDTLREKWRGQLSVDVSYNRQLTKVGGNFQLGTRQSRYQQPLPGRPLPVMMACHKNLTGCGNYRVIKPFKALEGNLILEGGLTHGLPAVMEVAEIQPDTLLLELVTDVSIPERVKQYRQVSNTKIIMEYDDYIPNLPLKSVFRKQLPKDIVRQLRRSVEQADWLVVSTVPLAEAYAPFHHDIRVAQNRLDDQWAALNSLRRQGKKPRVGWAGGSSHTGDLEILLPFMKELENEVEWVFMGMKPQNVKCEFHYGVPFEFYPEKLATLNLDLALVPLEMNFFNECKSNLRLLELGACGVPVICTDIEPYRCDLPVTRVTNRYKDWMNAIREHLADMDALAARGDALRAGVFRDWMLRDEGLTDWQNAWLPRG</sequence>
<dbReference type="Gene3D" id="3.40.50.2000">
    <property type="entry name" value="Glycogen Phosphorylase B"/>
    <property type="match status" value="1"/>
</dbReference>
<dbReference type="EC" id="2.4.-.-" evidence="2"/>